<gene>
    <name evidence="1" type="ORF">SAMN05660653_03189</name>
</gene>
<keyword evidence="2" id="KW-1185">Reference proteome</keyword>
<dbReference type="AlphaFoldDB" id="A0A1G6EV49"/>
<reference evidence="1 2" key="1">
    <citation type="submission" date="2016-10" db="EMBL/GenBank/DDBJ databases">
        <authorList>
            <person name="de Groot N.N."/>
        </authorList>
    </citation>
    <scope>NUCLEOTIDE SEQUENCE [LARGE SCALE GENOMIC DNA]</scope>
    <source>
        <strain evidence="1 2">ASO4-2</strain>
    </source>
</reference>
<accession>A0A1G6EV49</accession>
<proteinExistence type="predicted"/>
<dbReference type="EMBL" id="FMXO01000024">
    <property type="protein sequence ID" value="SDB61296.1"/>
    <property type="molecule type" value="Genomic_DNA"/>
</dbReference>
<dbReference type="OrthoDB" id="9778918at2"/>
<name>A0A1G6EV49_9BACT</name>
<dbReference type="Proteomes" id="UP000198771">
    <property type="component" value="Unassembled WGS sequence"/>
</dbReference>
<dbReference type="InterPro" id="IPR010144">
    <property type="entry name" value="CRISPR-assoc_prot_Csd1-typ"/>
</dbReference>
<evidence type="ECO:0000313" key="1">
    <source>
        <dbReference type="EMBL" id="SDB61296.1"/>
    </source>
</evidence>
<protein>
    <submittedName>
        <fullName evidence="1">CRISPR-associated protein, Csd1 family</fullName>
    </submittedName>
</protein>
<dbReference type="NCBIfam" id="TIGR01863">
    <property type="entry name" value="cas_Csd1"/>
    <property type="match status" value="1"/>
</dbReference>
<dbReference type="STRING" id="617002.SAMN05660653_03189"/>
<dbReference type="RefSeq" id="WP_092123893.1">
    <property type="nucleotide sequence ID" value="NZ_FMXO01000024.1"/>
</dbReference>
<dbReference type="CDD" id="cd09757">
    <property type="entry name" value="Cas8c_I-C"/>
    <property type="match status" value="1"/>
</dbReference>
<dbReference type="Pfam" id="PF09709">
    <property type="entry name" value="Cas_Csd1"/>
    <property type="match status" value="1"/>
</dbReference>
<evidence type="ECO:0000313" key="2">
    <source>
        <dbReference type="Proteomes" id="UP000198771"/>
    </source>
</evidence>
<organism evidence="1 2">
    <name type="scientific">Desulfonatronum thiosulfatophilum</name>
    <dbReference type="NCBI Taxonomy" id="617002"/>
    <lineage>
        <taxon>Bacteria</taxon>
        <taxon>Pseudomonadati</taxon>
        <taxon>Thermodesulfobacteriota</taxon>
        <taxon>Desulfovibrionia</taxon>
        <taxon>Desulfovibrionales</taxon>
        <taxon>Desulfonatronaceae</taxon>
        <taxon>Desulfonatronum</taxon>
    </lineage>
</organism>
<sequence>MILQALHSYYERMITDPDSGMPPYGTSIENISFALVLDKEGKLRGVEDLRETDDKKRFPRKMAVPAAVTRTSGVKANFLWDKAAYVLGADKNEIKTNAPRFAAFKELLHEIGADVADPGFAAVRGFMESWEPDEAETIINAYTPWEEVAGANLVFRLEGVRGFIHDRPWLQNVWRTHCAKVDEAPKVQCLITGEQDVPLARVHTPIKGVIGGQTSGGYIVSFNASAFVSYGRDKADVGETSAFAYTTALNALLTRGSRQKVTIGDMTIVFWAERSSPAEDFLADLFDPAPVDKSPQSQIDHHTTIKIHDLLQAIRSGRRAVDIVPNLDESVSFYLLALAPNASRLSIRFWETSTVGGLLQKVGKHFQQMEIIRQFDSDPEFPPLWRLLRQTAPLGKSENISPVLAGGMAKAMLTGSLYPQSLLPTVLGRIRAEHQVTFFRAALIKAFLIRNKQWEVPVSFDPTRTDRPYLLGRLFAILEKAQEEAIPGTSATIKDRYLGSASANPGQIFHMLLKNAANHTAKLRKDPEKKGLAFSYDKMIQDIIESFDDFPATMSSEEQGLFMIGYYHQRKDLFTKKNKETQS</sequence>